<dbReference type="EMBL" id="UOET01000184">
    <property type="protein sequence ID" value="VAW28024.1"/>
    <property type="molecule type" value="Genomic_DNA"/>
</dbReference>
<keyword evidence="1" id="KW-0418">Kinase</keyword>
<dbReference type="SUPFAM" id="SSF56112">
    <property type="entry name" value="Protein kinase-like (PK-like)"/>
    <property type="match status" value="1"/>
</dbReference>
<keyword evidence="1" id="KW-0808">Transferase</keyword>
<dbReference type="Pfam" id="PF03881">
    <property type="entry name" value="Fructosamin_kin"/>
    <property type="match status" value="1"/>
</dbReference>
<protein>
    <submittedName>
        <fullName evidence="1">Ribulosamine/erythrulosamine 3-kinase potentially involved in protein deglycation</fullName>
    </submittedName>
</protein>
<gene>
    <name evidence="1" type="ORF">MNBD_BACTEROID07-395</name>
</gene>
<dbReference type="PANTHER" id="PTHR12149:SF8">
    <property type="entry name" value="PROTEIN-RIBULOSAMINE 3-KINASE"/>
    <property type="match status" value="1"/>
</dbReference>
<reference evidence="1" key="1">
    <citation type="submission" date="2018-06" db="EMBL/GenBank/DDBJ databases">
        <authorList>
            <person name="Zhirakovskaya E."/>
        </authorList>
    </citation>
    <scope>NUCLEOTIDE SEQUENCE</scope>
</reference>
<evidence type="ECO:0000313" key="1">
    <source>
        <dbReference type="EMBL" id="VAW28024.1"/>
    </source>
</evidence>
<proteinExistence type="predicted"/>
<dbReference type="PIRSF" id="PIRSF006221">
    <property type="entry name" value="Ketosamine-3-kinase"/>
    <property type="match status" value="1"/>
</dbReference>
<accession>A0A3B0V7S7</accession>
<dbReference type="GO" id="GO:0016301">
    <property type="term" value="F:kinase activity"/>
    <property type="evidence" value="ECO:0007669"/>
    <property type="project" value="UniProtKB-KW"/>
</dbReference>
<dbReference type="PANTHER" id="PTHR12149">
    <property type="entry name" value="FRUCTOSAMINE 3 KINASE-RELATED PROTEIN"/>
    <property type="match status" value="1"/>
</dbReference>
<dbReference type="InterPro" id="IPR011009">
    <property type="entry name" value="Kinase-like_dom_sf"/>
</dbReference>
<dbReference type="InterPro" id="IPR016477">
    <property type="entry name" value="Fructo-/Ketosamine-3-kinase"/>
</dbReference>
<dbReference type="Gene3D" id="3.30.200.20">
    <property type="entry name" value="Phosphorylase Kinase, domain 1"/>
    <property type="match status" value="1"/>
</dbReference>
<name>A0A3B0V7S7_9ZZZZ</name>
<dbReference type="AlphaFoldDB" id="A0A3B0V7S7"/>
<organism evidence="1">
    <name type="scientific">hydrothermal vent metagenome</name>
    <dbReference type="NCBI Taxonomy" id="652676"/>
    <lineage>
        <taxon>unclassified sequences</taxon>
        <taxon>metagenomes</taxon>
        <taxon>ecological metagenomes</taxon>
    </lineage>
</organism>
<sequence length="290" mass="32503">MHWKATIEDFLTDKSGKPVQISSAYAVGGGSINSAYGLETNVGKFFVKLNSASHYPGMFEKEALGLSILSESGELPVPEVVGFDENHTEAFLVLKFVETGSPSAGFWENFGHGLAHLHGHTADTFGLGHDNYIGSLSQSNTFHDTWSEFFIEERLKPQIKLAFDGKQLMNSDIKAFENFFHRFPEIFPEELPALLHGDLWSGNFMTNQAGEAVLIDPAVYFGHREMDLGMSQLFGGFHRRFYDAYAEIKPLESGWEKRLDYCNLYPLLVHVNLFGGSYVHSVKQIINSFC</sequence>
<dbReference type="Gene3D" id="3.90.1200.10">
    <property type="match status" value="1"/>
</dbReference>